<feature type="compositionally biased region" description="Basic and acidic residues" evidence="1">
    <location>
        <begin position="46"/>
        <end position="60"/>
    </location>
</feature>
<accession>A0A8T0UFE8</accession>
<organism evidence="2 3">
    <name type="scientific">Panicum virgatum</name>
    <name type="common">Blackwell switchgrass</name>
    <dbReference type="NCBI Taxonomy" id="38727"/>
    <lineage>
        <taxon>Eukaryota</taxon>
        <taxon>Viridiplantae</taxon>
        <taxon>Streptophyta</taxon>
        <taxon>Embryophyta</taxon>
        <taxon>Tracheophyta</taxon>
        <taxon>Spermatophyta</taxon>
        <taxon>Magnoliopsida</taxon>
        <taxon>Liliopsida</taxon>
        <taxon>Poales</taxon>
        <taxon>Poaceae</taxon>
        <taxon>PACMAD clade</taxon>
        <taxon>Panicoideae</taxon>
        <taxon>Panicodae</taxon>
        <taxon>Paniceae</taxon>
        <taxon>Panicinae</taxon>
        <taxon>Panicum</taxon>
        <taxon>Panicum sect. Hiantes</taxon>
    </lineage>
</organism>
<proteinExistence type="predicted"/>
<comment type="caution">
    <text evidence="2">The sequence shown here is derived from an EMBL/GenBank/DDBJ whole genome shotgun (WGS) entry which is preliminary data.</text>
</comment>
<name>A0A8T0UFE8_PANVG</name>
<protein>
    <submittedName>
        <fullName evidence="2">Uncharacterized protein</fullName>
    </submittedName>
</protein>
<dbReference type="EMBL" id="CM029041">
    <property type="protein sequence ID" value="KAG2622741.1"/>
    <property type="molecule type" value="Genomic_DNA"/>
</dbReference>
<evidence type="ECO:0000313" key="2">
    <source>
        <dbReference type="EMBL" id="KAG2622741.1"/>
    </source>
</evidence>
<evidence type="ECO:0000256" key="1">
    <source>
        <dbReference type="SAM" id="MobiDB-lite"/>
    </source>
</evidence>
<sequence>MCARSSAMSVRSSNAAAWGAPPVVRPSLKPHMRASRLRVGFKGRHHPPDRVKVGPSHLDRGQSTTMAYQGRRGRQSGQGRRASKAGGGAARHPRPGWRRVAAGASPTENGGGGQRWPPGTLCDGGIEQVRAQMSHGGEEEGAAVMNRR</sequence>
<dbReference type="Proteomes" id="UP000823388">
    <property type="component" value="Chromosome 3K"/>
</dbReference>
<reference evidence="2" key="1">
    <citation type="submission" date="2020-05" db="EMBL/GenBank/DDBJ databases">
        <title>WGS assembly of Panicum virgatum.</title>
        <authorList>
            <person name="Lovell J.T."/>
            <person name="Jenkins J."/>
            <person name="Shu S."/>
            <person name="Juenger T.E."/>
            <person name="Schmutz J."/>
        </authorList>
    </citation>
    <scope>NUCLEOTIDE SEQUENCE</scope>
    <source>
        <strain evidence="2">AP13</strain>
    </source>
</reference>
<evidence type="ECO:0000313" key="3">
    <source>
        <dbReference type="Proteomes" id="UP000823388"/>
    </source>
</evidence>
<keyword evidence="3" id="KW-1185">Reference proteome</keyword>
<gene>
    <name evidence="2" type="ORF">PVAP13_3KG042670</name>
</gene>
<dbReference type="AlphaFoldDB" id="A0A8T0UFE8"/>
<feature type="region of interest" description="Disordered" evidence="1">
    <location>
        <begin position="39"/>
        <end position="124"/>
    </location>
</feature>